<dbReference type="GO" id="GO:0046167">
    <property type="term" value="P:glycerol-3-phosphate biosynthetic process"/>
    <property type="evidence" value="ECO:0007669"/>
    <property type="project" value="TreeGrafter"/>
</dbReference>
<comment type="similarity">
    <text evidence="1">Belongs to the FGGY kinase family.</text>
</comment>
<keyword evidence="3" id="KW-0547">Nucleotide-binding</keyword>
<dbReference type="GO" id="GO:0006071">
    <property type="term" value="P:glycerol metabolic process"/>
    <property type="evidence" value="ECO:0007669"/>
    <property type="project" value="TreeGrafter"/>
</dbReference>
<dbReference type="EC" id="2.7.1.30" evidence="7"/>
<dbReference type="EMBL" id="JANBPY010001731">
    <property type="protein sequence ID" value="KAJ1958919.1"/>
    <property type="molecule type" value="Genomic_DNA"/>
</dbReference>
<dbReference type="Pfam" id="PF02782">
    <property type="entry name" value="FGGY_C"/>
    <property type="match status" value="1"/>
</dbReference>
<dbReference type="Gene3D" id="3.30.420.40">
    <property type="match status" value="1"/>
</dbReference>
<dbReference type="AlphaFoldDB" id="A0A9W8ARL7"/>
<evidence type="ECO:0000256" key="1">
    <source>
        <dbReference type="ARBA" id="ARBA00009156"/>
    </source>
</evidence>
<keyword evidence="5" id="KW-0067">ATP-binding</keyword>
<organism evidence="7 8">
    <name type="scientific">Dispira parvispora</name>
    <dbReference type="NCBI Taxonomy" id="1520584"/>
    <lineage>
        <taxon>Eukaryota</taxon>
        <taxon>Fungi</taxon>
        <taxon>Fungi incertae sedis</taxon>
        <taxon>Zoopagomycota</taxon>
        <taxon>Kickxellomycotina</taxon>
        <taxon>Dimargaritomycetes</taxon>
        <taxon>Dimargaritales</taxon>
        <taxon>Dimargaritaceae</taxon>
        <taxon>Dispira</taxon>
    </lineage>
</organism>
<evidence type="ECO:0000256" key="4">
    <source>
        <dbReference type="ARBA" id="ARBA00022777"/>
    </source>
</evidence>
<feature type="domain" description="Carbohydrate kinase FGGY C-terminal" evidence="6">
    <location>
        <begin position="1"/>
        <end position="43"/>
    </location>
</feature>
<dbReference type="OrthoDB" id="5422795at2759"/>
<evidence type="ECO:0000256" key="3">
    <source>
        <dbReference type="ARBA" id="ARBA00022741"/>
    </source>
</evidence>
<accession>A0A9W8ARL7</accession>
<protein>
    <submittedName>
        <fullName evidence="7">Glycerol kinase</fullName>
        <ecNumber evidence="7">2.7.1.30</ecNumber>
    </submittedName>
</protein>
<feature type="non-terminal residue" evidence="7">
    <location>
        <position position="1"/>
    </location>
</feature>
<evidence type="ECO:0000256" key="5">
    <source>
        <dbReference type="ARBA" id="ARBA00022840"/>
    </source>
</evidence>
<proteinExistence type="inferred from homology"/>
<dbReference type="InterPro" id="IPR043129">
    <property type="entry name" value="ATPase_NBD"/>
</dbReference>
<dbReference type="PANTHER" id="PTHR10196:SF69">
    <property type="entry name" value="GLYCEROL KINASE"/>
    <property type="match status" value="1"/>
</dbReference>
<comment type="caution">
    <text evidence="7">The sequence shown here is derived from an EMBL/GenBank/DDBJ whole genome shotgun (WGS) entry which is preliminary data.</text>
</comment>
<name>A0A9W8ARL7_9FUNG</name>
<gene>
    <name evidence="7" type="primary">GUT1_1</name>
    <name evidence="7" type="ORF">IWQ62_004821</name>
</gene>
<sequence>VDGGVTHSDVCMQLQADILGIEVMRPANTETTALGAAFAAGLAVQVWRDLDDIIETHEDSPTVFKPSVDANNRDERFAKWNEAIRRSYGWV</sequence>
<keyword evidence="4 7" id="KW-0418">Kinase</keyword>
<dbReference type="SUPFAM" id="SSF53067">
    <property type="entry name" value="Actin-like ATPase domain"/>
    <property type="match status" value="1"/>
</dbReference>
<dbReference type="Proteomes" id="UP001150925">
    <property type="component" value="Unassembled WGS sequence"/>
</dbReference>
<keyword evidence="2 7" id="KW-0808">Transferase</keyword>
<dbReference type="InterPro" id="IPR018485">
    <property type="entry name" value="FGGY_C"/>
</dbReference>
<dbReference type="GO" id="GO:0005739">
    <property type="term" value="C:mitochondrion"/>
    <property type="evidence" value="ECO:0007669"/>
    <property type="project" value="TreeGrafter"/>
</dbReference>
<dbReference type="GO" id="GO:0004370">
    <property type="term" value="F:glycerol kinase activity"/>
    <property type="evidence" value="ECO:0007669"/>
    <property type="project" value="UniProtKB-EC"/>
</dbReference>
<dbReference type="GO" id="GO:0006641">
    <property type="term" value="P:triglyceride metabolic process"/>
    <property type="evidence" value="ECO:0007669"/>
    <property type="project" value="TreeGrafter"/>
</dbReference>
<evidence type="ECO:0000313" key="8">
    <source>
        <dbReference type="Proteomes" id="UP001150925"/>
    </source>
</evidence>
<reference evidence="7" key="1">
    <citation type="submission" date="2022-07" db="EMBL/GenBank/DDBJ databases">
        <title>Phylogenomic reconstructions and comparative analyses of Kickxellomycotina fungi.</title>
        <authorList>
            <person name="Reynolds N.K."/>
            <person name="Stajich J.E."/>
            <person name="Barry K."/>
            <person name="Grigoriev I.V."/>
            <person name="Crous P."/>
            <person name="Smith M.E."/>
        </authorList>
    </citation>
    <scope>NUCLEOTIDE SEQUENCE</scope>
    <source>
        <strain evidence="7">RSA 1196</strain>
    </source>
</reference>
<dbReference type="PANTHER" id="PTHR10196">
    <property type="entry name" value="SUGAR KINASE"/>
    <property type="match status" value="1"/>
</dbReference>
<dbReference type="GO" id="GO:0005524">
    <property type="term" value="F:ATP binding"/>
    <property type="evidence" value="ECO:0007669"/>
    <property type="project" value="UniProtKB-KW"/>
</dbReference>
<evidence type="ECO:0000259" key="6">
    <source>
        <dbReference type="Pfam" id="PF02782"/>
    </source>
</evidence>
<keyword evidence="8" id="KW-1185">Reference proteome</keyword>
<evidence type="ECO:0000313" key="7">
    <source>
        <dbReference type="EMBL" id="KAJ1958919.1"/>
    </source>
</evidence>
<evidence type="ECO:0000256" key="2">
    <source>
        <dbReference type="ARBA" id="ARBA00022679"/>
    </source>
</evidence>